<dbReference type="InterPro" id="IPR006522">
    <property type="entry name" value="Phage_virion_morphogenesis"/>
</dbReference>
<gene>
    <name evidence="1" type="ORF">GCM10009102_25010</name>
</gene>
<evidence type="ECO:0000313" key="1">
    <source>
        <dbReference type="EMBL" id="GAA0672687.1"/>
    </source>
</evidence>
<name>A0ABN1HXX5_9SPHN</name>
<reference evidence="1 2" key="1">
    <citation type="journal article" date="2019" name="Int. J. Syst. Evol. Microbiol.">
        <title>The Global Catalogue of Microorganisms (GCM) 10K type strain sequencing project: providing services to taxonomists for standard genome sequencing and annotation.</title>
        <authorList>
            <consortium name="The Broad Institute Genomics Platform"/>
            <consortium name="The Broad Institute Genome Sequencing Center for Infectious Disease"/>
            <person name="Wu L."/>
            <person name="Ma J."/>
        </authorList>
    </citation>
    <scope>NUCLEOTIDE SEQUENCE [LARGE SCALE GENOMIC DNA]</scope>
    <source>
        <strain evidence="1 2">JCM 14603</strain>
    </source>
</reference>
<dbReference type="NCBIfam" id="TIGR01635">
    <property type="entry name" value="tail_comp_S"/>
    <property type="match status" value="1"/>
</dbReference>
<evidence type="ECO:0000313" key="2">
    <source>
        <dbReference type="Proteomes" id="UP001500238"/>
    </source>
</evidence>
<accession>A0ABN1HXX5</accession>
<dbReference type="EMBL" id="BAAAES010000009">
    <property type="protein sequence ID" value="GAA0672687.1"/>
    <property type="molecule type" value="Genomic_DNA"/>
</dbReference>
<dbReference type="RefSeq" id="WP_163958391.1">
    <property type="nucleotide sequence ID" value="NZ_BAAAES010000009.1"/>
</dbReference>
<comment type="caution">
    <text evidence="1">The sequence shown here is derived from an EMBL/GenBank/DDBJ whole genome shotgun (WGS) entry which is preliminary data.</text>
</comment>
<dbReference type="Pfam" id="PF05069">
    <property type="entry name" value="Phage_tail_S"/>
    <property type="match status" value="2"/>
</dbReference>
<evidence type="ECO:0008006" key="3">
    <source>
        <dbReference type="Google" id="ProtNLM"/>
    </source>
</evidence>
<organism evidence="1 2">
    <name type="scientific">Sphingomonas insulae</name>
    <dbReference type="NCBI Taxonomy" id="424800"/>
    <lineage>
        <taxon>Bacteria</taxon>
        <taxon>Pseudomonadati</taxon>
        <taxon>Pseudomonadota</taxon>
        <taxon>Alphaproteobacteria</taxon>
        <taxon>Sphingomonadales</taxon>
        <taxon>Sphingomonadaceae</taxon>
        <taxon>Sphingomonas</taxon>
    </lineage>
</organism>
<protein>
    <recommendedName>
        <fullName evidence="3">Phage virion morphogenesis protein</fullName>
    </recommendedName>
</protein>
<sequence>MTDDFTPIERLAGDLLLRLAPAEKRSLLRKMARAIRDRQSQRIARQQNPDGTAYAKRHVPREQKPGGYAVRFLYPMGAAEPRVVFMKSWVRQGPLMTGFDAEAGGIRSFFFDKVAQWLPVDTAEQNAGAGKLRRRGAIRRAAMFRKLRGGRFLRGDATAMEAWIGFTGRAGELARVHQEGRTDSVVKGGRKVRYAARGLLGLTEGERGMAIDMLLSHVVER</sequence>
<dbReference type="Proteomes" id="UP001500238">
    <property type="component" value="Unassembled WGS sequence"/>
</dbReference>
<keyword evidence="2" id="KW-1185">Reference proteome</keyword>
<proteinExistence type="predicted"/>